<dbReference type="RefSeq" id="WP_086952650.1">
    <property type="nucleotide sequence ID" value="NZ_FWFD01000018.1"/>
</dbReference>
<evidence type="ECO:0000313" key="1">
    <source>
        <dbReference type="EMBL" id="SLM87026.1"/>
    </source>
</evidence>
<dbReference type="Proteomes" id="UP000195918">
    <property type="component" value="Unassembled WGS sequence"/>
</dbReference>
<reference evidence="2" key="1">
    <citation type="submission" date="2017-02" db="EMBL/GenBank/DDBJ databases">
        <authorList>
            <person name="Dridi B."/>
        </authorList>
    </citation>
    <scope>NUCLEOTIDE SEQUENCE [LARGE SCALE GENOMIC DNA]</scope>
    <source>
        <strain evidence="2">bH819</strain>
    </source>
</reference>
<protein>
    <submittedName>
        <fullName evidence="1">Uncharacterized protein</fullName>
    </submittedName>
</protein>
<keyword evidence="2" id="KW-1185">Reference proteome</keyword>
<dbReference type="OrthoDB" id="9939739at2"/>
<proteinExistence type="predicted"/>
<gene>
    <name evidence="1" type="ORF">FM121_13090</name>
</gene>
<sequence>MNSRTIYKKLTGWNYIELAKKIHHLVRTEPTDFSLDDILNMIYDTYEQTKDENLAYLYVDISKNGFLIKLKELSR</sequence>
<accession>A0A1X6WTS9</accession>
<organism evidence="1 2">
    <name type="scientific">Vagococcus fluvialis bH819</name>
    <dbReference type="NCBI Taxonomy" id="1255619"/>
    <lineage>
        <taxon>Bacteria</taxon>
        <taxon>Bacillati</taxon>
        <taxon>Bacillota</taxon>
        <taxon>Bacilli</taxon>
        <taxon>Lactobacillales</taxon>
        <taxon>Enterococcaceae</taxon>
        <taxon>Vagococcus</taxon>
    </lineage>
</organism>
<name>A0A1X6WTS9_9ENTE</name>
<dbReference type="AlphaFoldDB" id="A0A1X6WTS9"/>
<evidence type="ECO:0000313" key="2">
    <source>
        <dbReference type="Proteomes" id="UP000195918"/>
    </source>
</evidence>
<dbReference type="EMBL" id="FWFD01000018">
    <property type="protein sequence ID" value="SLM87026.1"/>
    <property type="molecule type" value="Genomic_DNA"/>
</dbReference>